<dbReference type="AlphaFoldDB" id="A0A1Q2L0H7"/>
<proteinExistence type="predicted"/>
<dbReference type="EMBL" id="CP019640">
    <property type="protein sequence ID" value="AQQ53874.1"/>
    <property type="molecule type" value="Genomic_DNA"/>
</dbReference>
<dbReference type="OrthoDB" id="2735367at2"/>
<feature type="compositionally biased region" description="Low complexity" evidence="1">
    <location>
        <begin position="88"/>
        <end position="98"/>
    </location>
</feature>
<dbReference type="RefSeq" id="WP_077589772.1">
    <property type="nucleotide sequence ID" value="NZ_CP019640.1"/>
</dbReference>
<organism evidence="3 4">
    <name type="scientific">Planococcus lenghuensis</name>
    <dbReference type="NCBI Taxonomy" id="2213202"/>
    <lineage>
        <taxon>Bacteria</taxon>
        <taxon>Bacillati</taxon>
        <taxon>Bacillota</taxon>
        <taxon>Bacilli</taxon>
        <taxon>Bacillales</taxon>
        <taxon>Caryophanaceae</taxon>
        <taxon>Planococcus</taxon>
    </lineage>
</organism>
<keyword evidence="2" id="KW-0732">Signal</keyword>
<feature type="chain" id="PRO_5039605463" description="Lipoprotein" evidence="2">
    <location>
        <begin position="20"/>
        <end position="237"/>
    </location>
</feature>
<feature type="region of interest" description="Disordered" evidence="1">
    <location>
        <begin position="23"/>
        <end position="103"/>
    </location>
</feature>
<protein>
    <recommendedName>
        <fullName evidence="5">Lipoprotein</fullName>
    </recommendedName>
</protein>
<feature type="compositionally biased region" description="Low complexity" evidence="1">
    <location>
        <begin position="32"/>
        <end position="53"/>
    </location>
</feature>
<reference evidence="3 4" key="1">
    <citation type="submission" date="2017-02" db="EMBL/GenBank/DDBJ databases">
        <title>The complete genomic sequence of a novel cold adapted crude oil-degrading bacterium Planococcus qaidamina Y42.</title>
        <authorList>
            <person name="Yang R."/>
        </authorList>
    </citation>
    <scope>NUCLEOTIDE SEQUENCE [LARGE SCALE GENOMIC DNA]</scope>
    <source>
        <strain evidence="3 4">Y42</strain>
    </source>
</reference>
<evidence type="ECO:0000313" key="3">
    <source>
        <dbReference type="EMBL" id="AQQ53874.1"/>
    </source>
</evidence>
<evidence type="ECO:0000256" key="2">
    <source>
        <dbReference type="SAM" id="SignalP"/>
    </source>
</evidence>
<gene>
    <name evidence="3" type="ORF">B0X71_12750</name>
</gene>
<evidence type="ECO:0000313" key="4">
    <source>
        <dbReference type="Proteomes" id="UP000188184"/>
    </source>
</evidence>
<name>A0A1Q2L0H7_9BACL</name>
<keyword evidence="4" id="KW-1185">Reference proteome</keyword>
<evidence type="ECO:0000256" key="1">
    <source>
        <dbReference type="SAM" id="MobiDB-lite"/>
    </source>
</evidence>
<sequence>MSTKLRFAAVLLAASSTLAACGSAEEAEQTETEVSTESVEATGTEASETVTENEVSEEVTTTEETADAEEEMAETEEAATEETETEEAASAGETAQEEQGVWTQSPEQTYSIALQPGFELSSEEPYKDALYWSEDESVFMRIEVYSKGDMDFAFTADTLEQTLQAVNPEAELTETASFDKSGYINAVAKETETANGKVTGIAYENDSSIVRLTIFDTTTAGLTDTFIQMGKSIKPGK</sequence>
<accession>A0A1Q2L0H7</accession>
<feature type="signal peptide" evidence="2">
    <location>
        <begin position="1"/>
        <end position="19"/>
    </location>
</feature>
<dbReference type="Proteomes" id="UP000188184">
    <property type="component" value="Chromosome"/>
</dbReference>
<feature type="compositionally biased region" description="Acidic residues" evidence="1">
    <location>
        <begin position="54"/>
        <end position="87"/>
    </location>
</feature>
<dbReference type="KEGG" id="pmar:B0X71_12750"/>
<evidence type="ECO:0008006" key="5">
    <source>
        <dbReference type="Google" id="ProtNLM"/>
    </source>
</evidence>